<comment type="caution">
    <text evidence="1">The sequence shown here is derived from an EMBL/GenBank/DDBJ whole genome shotgun (WGS) entry which is preliminary data.</text>
</comment>
<organism evidence="1 2">
    <name type="scientific">Marinobacterium aestuariivivens</name>
    <dbReference type="NCBI Taxonomy" id="1698799"/>
    <lineage>
        <taxon>Bacteria</taxon>
        <taxon>Pseudomonadati</taxon>
        <taxon>Pseudomonadota</taxon>
        <taxon>Gammaproteobacteria</taxon>
        <taxon>Oceanospirillales</taxon>
        <taxon>Oceanospirillaceae</taxon>
        <taxon>Marinobacterium</taxon>
    </lineage>
</organism>
<evidence type="ECO:0000313" key="1">
    <source>
        <dbReference type="EMBL" id="MFC6671348.1"/>
    </source>
</evidence>
<sequence length="187" mass="20780">MDQQISLCLGGELANLHGLGWIATDLNQLIELSDLLESGQHETARHFFGDSARPFNRYKRFAGTPRRRPSQLNLREDGSLELVISELGVAAAILVPLVQSAVVRHFNGADEPVGFQLVPKDPGLKRVMQAYDRGDFGEGSDGLNTLAFVLQELNYEVPYLLTSAPVIEHAVNRYARRIARTIRKSLQ</sequence>
<accession>A0ABW2A1Q1</accession>
<name>A0ABW2A1Q1_9GAMM</name>
<gene>
    <name evidence="1" type="ORF">ACFQDL_15655</name>
</gene>
<dbReference type="Proteomes" id="UP001596422">
    <property type="component" value="Unassembled WGS sequence"/>
</dbReference>
<proteinExistence type="predicted"/>
<dbReference type="EMBL" id="JBHSWE010000001">
    <property type="protein sequence ID" value="MFC6671348.1"/>
    <property type="molecule type" value="Genomic_DNA"/>
</dbReference>
<reference evidence="2" key="1">
    <citation type="journal article" date="2019" name="Int. J. Syst. Evol. Microbiol.">
        <title>The Global Catalogue of Microorganisms (GCM) 10K type strain sequencing project: providing services to taxonomists for standard genome sequencing and annotation.</title>
        <authorList>
            <consortium name="The Broad Institute Genomics Platform"/>
            <consortium name="The Broad Institute Genome Sequencing Center for Infectious Disease"/>
            <person name="Wu L."/>
            <person name="Ma J."/>
        </authorList>
    </citation>
    <scope>NUCLEOTIDE SEQUENCE [LARGE SCALE GENOMIC DNA]</scope>
    <source>
        <strain evidence="2">NBRC 111756</strain>
    </source>
</reference>
<dbReference type="RefSeq" id="WP_379909861.1">
    <property type="nucleotide sequence ID" value="NZ_JBHSWE010000001.1"/>
</dbReference>
<evidence type="ECO:0000313" key="2">
    <source>
        <dbReference type="Proteomes" id="UP001596422"/>
    </source>
</evidence>
<keyword evidence="2" id="KW-1185">Reference proteome</keyword>
<protein>
    <submittedName>
        <fullName evidence="1">Uncharacterized protein</fullName>
    </submittedName>
</protein>